<dbReference type="InterPro" id="IPR018244">
    <property type="entry name" value="Allrgn_V5/Tpx1_CS"/>
</dbReference>
<dbReference type="SUPFAM" id="SSF55797">
    <property type="entry name" value="PR-1-like"/>
    <property type="match status" value="3"/>
</dbReference>
<dbReference type="GeneTree" id="ENSGT00390000020276"/>
<dbReference type="InterPro" id="IPR002413">
    <property type="entry name" value="V5_allergen-like"/>
</dbReference>
<dbReference type="CDD" id="cd05382">
    <property type="entry name" value="CAP_GAPR1-like"/>
    <property type="match status" value="3"/>
</dbReference>
<sequence length="484" mass="53329">GATPLTINRDLCHSAQAWAEHLLSIKTLKHSKADYGENLYYTWSSMPKTLKGKRCEAVDSWYSEIKDYNFKKPGFTSGTGHFTQVVWKDTKEVGFGVATDGAAIFVVGQYLPAGNITNPGYFEKNVLPSSSPVDINGQALGGLSIQSNKIPSQSGLAEKGSSGNKSDSFEREFLQIHNTYRKQHGAPPLTINHDLCRSAQAWAENLLSIKTLKHSKADYGENLYYTWSSVPKTLTGREAVDSWYSEIKDYNFKKPGFTSGTGHFTQVVWKDTEEVGFGLATDGAAIFVVGQYLPAGNITNPGYFEKNVLPAGSTPFEVSHVNYYAIICLSHEGKNLVQFPSQLLAAMNHYRQRHGVHPLSQCPVLSKEAKEWAAHLVSIKTLKNSKKGHGETMSYKWTSTLTAPTGEEVAEGWYKESSKYNFSTPTFQSGTGNFTQMVWKSSERAGVGIATDEKGLFITVVFYEPAGNITNPGYFQDNVTPAGK</sequence>
<dbReference type="SMART" id="SM00198">
    <property type="entry name" value="SCP"/>
    <property type="match status" value="3"/>
</dbReference>
<organism evidence="3 4">
    <name type="scientific">Pygocentrus nattereri</name>
    <name type="common">Red-bellied piranha</name>
    <dbReference type="NCBI Taxonomy" id="42514"/>
    <lineage>
        <taxon>Eukaryota</taxon>
        <taxon>Metazoa</taxon>
        <taxon>Chordata</taxon>
        <taxon>Craniata</taxon>
        <taxon>Vertebrata</taxon>
        <taxon>Euteleostomi</taxon>
        <taxon>Actinopterygii</taxon>
        <taxon>Neopterygii</taxon>
        <taxon>Teleostei</taxon>
        <taxon>Ostariophysi</taxon>
        <taxon>Characiformes</taxon>
        <taxon>Characoidei</taxon>
        <taxon>Pygocentrus</taxon>
    </lineage>
</organism>
<keyword evidence="4" id="KW-1185">Reference proteome</keyword>
<dbReference type="Ensembl" id="ENSPNAT00000059926.1">
    <property type="protein sequence ID" value="ENSPNAP00000078251.1"/>
    <property type="gene ID" value="ENSPNAG00000024069.2"/>
</dbReference>
<evidence type="ECO:0000256" key="1">
    <source>
        <dbReference type="ARBA" id="ARBA00009923"/>
    </source>
</evidence>
<feature type="domain" description="SCP" evidence="2">
    <location>
        <begin position="1"/>
        <end position="118"/>
    </location>
</feature>
<dbReference type="Pfam" id="PF00188">
    <property type="entry name" value="CAP"/>
    <property type="match status" value="3"/>
</dbReference>
<reference evidence="3" key="3">
    <citation type="submission" date="2025-09" db="UniProtKB">
        <authorList>
            <consortium name="Ensembl"/>
        </authorList>
    </citation>
    <scope>IDENTIFICATION</scope>
</reference>
<feature type="domain" description="SCP" evidence="2">
    <location>
        <begin position="168"/>
        <end position="300"/>
    </location>
</feature>
<dbReference type="InterPro" id="IPR035940">
    <property type="entry name" value="CAP_sf"/>
</dbReference>
<reference evidence="3" key="2">
    <citation type="submission" date="2025-08" db="UniProtKB">
        <authorList>
            <consortium name="Ensembl"/>
        </authorList>
    </citation>
    <scope>IDENTIFICATION</scope>
</reference>
<dbReference type="PRINTS" id="PR00837">
    <property type="entry name" value="V5TPXLIKE"/>
</dbReference>
<dbReference type="PROSITE" id="PS01009">
    <property type="entry name" value="CRISP_1"/>
    <property type="match status" value="2"/>
</dbReference>
<dbReference type="AlphaFoldDB" id="A0AAR2LV89"/>
<evidence type="ECO:0000259" key="2">
    <source>
        <dbReference type="SMART" id="SM00198"/>
    </source>
</evidence>
<reference evidence="3 4" key="1">
    <citation type="submission" date="2020-10" db="EMBL/GenBank/DDBJ databases">
        <title>Pygocentrus nattereri (red-bellied piranha) genome, fPygNat1, primary haplotype.</title>
        <authorList>
            <person name="Myers G."/>
            <person name="Meyer A."/>
            <person name="Karagic N."/>
            <person name="Pippel M."/>
            <person name="Winkler S."/>
            <person name="Tracey A."/>
            <person name="Wood J."/>
            <person name="Formenti G."/>
            <person name="Howe K."/>
            <person name="Fedrigo O."/>
            <person name="Jarvis E.D."/>
        </authorList>
    </citation>
    <scope>NUCLEOTIDE SEQUENCE [LARGE SCALE GENOMIC DNA]</scope>
</reference>
<dbReference type="InterPro" id="IPR034113">
    <property type="entry name" value="SCP_GAPR1-like"/>
</dbReference>
<accession>A0AAR2LV89</accession>
<dbReference type="InterPro" id="IPR014044">
    <property type="entry name" value="CAP_dom"/>
</dbReference>
<evidence type="ECO:0000313" key="4">
    <source>
        <dbReference type="Proteomes" id="UP001501920"/>
    </source>
</evidence>
<dbReference type="FunFam" id="3.40.33.10:FF:000002">
    <property type="entry name" value="Golgi-associated plant pathogenesis-related protein 1"/>
    <property type="match status" value="3"/>
</dbReference>
<dbReference type="PRINTS" id="PR00838">
    <property type="entry name" value="V5ALLERGEN"/>
</dbReference>
<name>A0AAR2LV89_PYGNA</name>
<feature type="domain" description="SCP" evidence="2">
    <location>
        <begin position="338"/>
        <end position="471"/>
    </location>
</feature>
<dbReference type="Gene3D" id="3.40.33.10">
    <property type="entry name" value="CAP"/>
    <property type="match status" value="3"/>
</dbReference>
<evidence type="ECO:0000313" key="3">
    <source>
        <dbReference type="Ensembl" id="ENSPNAP00000078251.1"/>
    </source>
</evidence>
<dbReference type="Proteomes" id="UP001501920">
    <property type="component" value="Chromosome 23"/>
</dbReference>
<dbReference type="InterPro" id="IPR001283">
    <property type="entry name" value="CRISP-related"/>
</dbReference>
<comment type="similarity">
    <text evidence="1">Belongs to the CRISP family.</text>
</comment>
<protein>
    <recommendedName>
        <fullName evidence="2">SCP domain-containing protein</fullName>
    </recommendedName>
</protein>
<dbReference type="PANTHER" id="PTHR10334">
    <property type="entry name" value="CYSTEINE-RICH SECRETORY PROTEIN-RELATED"/>
    <property type="match status" value="1"/>
</dbReference>
<dbReference type="GO" id="GO:0005576">
    <property type="term" value="C:extracellular region"/>
    <property type="evidence" value="ECO:0007669"/>
    <property type="project" value="InterPro"/>
</dbReference>
<proteinExistence type="inferred from homology"/>